<dbReference type="InterPro" id="IPR042536">
    <property type="entry name" value="TFIIIC_tauA_Sfc1"/>
</dbReference>
<keyword evidence="4" id="KW-0539">Nucleus</keyword>
<evidence type="ECO:0000313" key="9">
    <source>
        <dbReference type="Proteomes" id="UP001152798"/>
    </source>
</evidence>
<name>A0A9P0H1V2_NEZVI</name>
<evidence type="ECO:0000256" key="3">
    <source>
        <dbReference type="ARBA" id="ARBA00023163"/>
    </source>
</evidence>
<dbReference type="PANTHER" id="PTHR13230:SF5">
    <property type="entry name" value="GENERAL TRANSCRIPTION FACTOR 3C POLYPEPTIDE 5"/>
    <property type="match status" value="1"/>
</dbReference>
<dbReference type="GO" id="GO:0000127">
    <property type="term" value="C:transcription factor TFIIIC complex"/>
    <property type="evidence" value="ECO:0007669"/>
    <property type="project" value="InterPro"/>
</dbReference>
<dbReference type="InterPro" id="IPR040454">
    <property type="entry name" value="TF_IIIC_Tfc1/Sfc1"/>
</dbReference>
<dbReference type="EMBL" id="OV725077">
    <property type="protein sequence ID" value="CAH1391876.1"/>
    <property type="molecule type" value="Genomic_DNA"/>
</dbReference>
<dbReference type="FunFam" id="3.30.200.160:FF:000002">
    <property type="entry name" value="Transcription factor IIIC, subunit 5"/>
    <property type="match status" value="1"/>
</dbReference>
<dbReference type="Gene3D" id="3.30.200.160">
    <property type="entry name" value="TFIIIC, subcomplex tauA, subunit Sfc1, barrel domain"/>
    <property type="match status" value="1"/>
</dbReference>
<gene>
    <name evidence="8" type="ORF">NEZAVI_LOCUS2803</name>
</gene>
<evidence type="ECO:0000259" key="6">
    <source>
        <dbReference type="Pfam" id="PF09734"/>
    </source>
</evidence>
<comment type="subcellular location">
    <subcellularLocation>
        <location evidence="1">Nucleus</location>
    </subcellularLocation>
</comment>
<accession>A0A9P0H1V2</accession>
<dbReference type="Proteomes" id="UP001152798">
    <property type="component" value="Chromosome 1"/>
</dbReference>
<dbReference type="GO" id="GO:0001002">
    <property type="term" value="F:RNA polymerase III type 1 promoter sequence-specific DNA binding"/>
    <property type="evidence" value="ECO:0007669"/>
    <property type="project" value="TreeGrafter"/>
</dbReference>
<sequence length="473" mass="53971">MELKKENLNNFYSCIEYPGIVKNVDKALETLGGTSEISKVCSKTNRRLELRFRPNDVFCKPACGDRYKTNGIILKIKVVKRKSENGEEIGLIKNCEILGRVTTSFKFKSICDFQFLPMMKMPDGCLEDISESLLPKRVDGDHLRQWLGSPASYFLPPAAFSRIDSQSLNTYMFRRDTKDKNDQATGSLIGRTRKRRSGHAVFVSFNIPKVPTKPREKAIKFLEVKFLNGQQLEIIKKCFEERPIWSKLALMCVTSFQHDQLKYLLPVVAYYFVTGPFRVMWVRFGYDPRKDPNSRIYQTLDYRIRAPAGLLSLVKAKRSDANYLLPSKSTHTVAKSVVITKDVEAIEQSGVVDGRIKKDSYIYQPNCLPPARQMFYQYCDIKVAEIEAMLGRLPKVVNNAVCDLKHGWLPSGFDNQCRDIINIYVTKQLNKAALAVGSSSLIKEEAGADDSTDNEDHWEEEFDEEEVDESDEA</sequence>
<organism evidence="8 9">
    <name type="scientific">Nezara viridula</name>
    <name type="common">Southern green stink bug</name>
    <name type="synonym">Cimex viridulus</name>
    <dbReference type="NCBI Taxonomy" id="85310"/>
    <lineage>
        <taxon>Eukaryota</taxon>
        <taxon>Metazoa</taxon>
        <taxon>Ecdysozoa</taxon>
        <taxon>Arthropoda</taxon>
        <taxon>Hexapoda</taxon>
        <taxon>Insecta</taxon>
        <taxon>Pterygota</taxon>
        <taxon>Neoptera</taxon>
        <taxon>Paraneoptera</taxon>
        <taxon>Hemiptera</taxon>
        <taxon>Heteroptera</taxon>
        <taxon>Panheteroptera</taxon>
        <taxon>Pentatomomorpha</taxon>
        <taxon>Pentatomoidea</taxon>
        <taxon>Pentatomidae</taxon>
        <taxon>Pentatominae</taxon>
        <taxon>Nezara</taxon>
    </lineage>
</organism>
<reference evidence="8" key="1">
    <citation type="submission" date="2022-01" db="EMBL/GenBank/DDBJ databases">
        <authorList>
            <person name="King R."/>
        </authorList>
    </citation>
    <scope>NUCLEOTIDE SEQUENCE</scope>
</reference>
<evidence type="ECO:0000256" key="5">
    <source>
        <dbReference type="SAM" id="MobiDB-lite"/>
    </source>
</evidence>
<dbReference type="InterPro" id="IPR019136">
    <property type="entry name" value="TF_IIIC_su-5_HTH"/>
</dbReference>
<dbReference type="Pfam" id="PF09734">
    <property type="entry name" value="Tau95"/>
    <property type="match status" value="1"/>
</dbReference>
<feature type="domain" description="Transcription factor IIIC subunit Tfc1/Sfc1 triple barrel" evidence="7">
    <location>
        <begin position="14"/>
        <end position="115"/>
    </location>
</feature>
<evidence type="ECO:0000256" key="2">
    <source>
        <dbReference type="ARBA" id="ARBA00023125"/>
    </source>
</evidence>
<evidence type="ECO:0008006" key="10">
    <source>
        <dbReference type="Google" id="ProtNLM"/>
    </source>
</evidence>
<dbReference type="GO" id="GO:0005634">
    <property type="term" value="C:nucleus"/>
    <property type="evidence" value="ECO:0007669"/>
    <property type="project" value="UniProtKB-SubCell"/>
</dbReference>
<evidence type="ECO:0000256" key="1">
    <source>
        <dbReference type="ARBA" id="ARBA00004123"/>
    </source>
</evidence>
<dbReference type="GO" id="GO:0001003">
    <property type="term" value="F:RNA polymerase III type 2 promoter sequence-specific DNA binding"/>
    <property type="evidence" value="ECO:0007669"/>
    <property type="project" value="TreeGrafter"/>
</dbReference>
<feature type="region of interest" description="Disordered" evidence="5">
    <location>
        <begin position="444"/>
        <end position="473"/>
    </location>
</feature>
<keyword evidence="2" id="KW-0238">DNA-binding</keyword>
<evidence type="ECO:0000313" key="8">
    <source>
        <dbReference type="EMBL" id="CAH1391876.1"/>
    </source>
</evidence>
<feature type="compositionally biased region" description="Acidic residues" evidence="5">
    <location>
        <begin position="447"/>
        <end position="473"/>
    </location>
</feature>
<dbReference type="PANTHER" id="PTHR13230">
    <property type="entry name" value="GENERAL TRANSCRIPTION FACTOR IIIC, POLYPEPTIDE 5"/>
    <property type="match status" value="1"/>
</dbReference>
<evidence type="ECO:0000256" key="4">
    <source>
        <dbReference type="ARBA" id="ARBA00023242"/>
    </source>
</evidence>
<evidence type="ECO:0000259" key="7">
    <source>
        <dbReference type="Pfam" id="PF17682"/>
    </source>
</evidence>
<dbReference type="GO" id="GO:0006384">
    <property type="term" value="P:transcription initiation at RNA polymerase III promoter"/>
    <property type="evidence" value="ECO:0007669"/>
    <property type="project" value="InterPro"/>
</dbReference>
<proteinExistence type="predicted"/>
<feature type="domain" description="Transcription factor IIIC subunit 5 HTH" evidence="6">
    <location>
        <begin position="154"/>
        <end position="303"/>
    </location>
</feature>
<protein>
    <recommendedName>
        <fullName evidence="10">General transcription factor 3C polypeptide 5</fullName>
    </recommendedName>
</protein>
<dbReference type="Pfam" id="PF17682">
    <property type="entry name" value="Tau95_N"/>
    <property type="match status" value="1"/>
</dbReference>
<dbReference type="OrthoDB" id="5598268at2759"/>
<dbReference type="InterPro" id="IPR041499">
    <property type="entry name" value="Tfc1/Sfc1_N"/>
</dbReference>
<keyword evidence="3" id="KW-0804">Transcription</keyword>
<keyword evidence="9" id="KW-1185">Reference proteome</keyword>
<dbReference type="AlphaFoldDB" id="A0A9P0H1V2"/>